<feature type="transmembrane region" description="Helical" evidence="1">
    <location>
        <begin position="74"/>
        <end position="93"/>
    </location>
</feature>
<dbReference type="Proteomes" id="UP000243200">
    <property type="component" value="Chromosome 10"/>
</dbReference>
<feature type="transmembrane region" description="Helical" evidence="1">
    <location>
        <begin position="45"/>
        <end position="62"/>
    </location>
</feature>
<organism evidence="2 3">
    <name type="scientific">Plasmodium ovale</name>
    <name type="common">malaria parasite P. ovale</name>
    <dbReference type="NCBI Taxonomy" id="36330"/>
    <lineage>
        <taxon>Eukaryota</taxon>
        <taxon>Sar</taxon>
        <taxon>Alveolata</taxon>
        <taxon>Apicomplexa</taxon>
        <taxon>Aconoidasida</taxon>
        <taxon>Haemosporida</taxon>
        <taxon>Plasmodiidae</taxon>
        <taxon>Plasmodium</taxon>
        <taxon>Plasmodium (Plasmodium)</taxon>
    </lineage>
</organism>
<dbReference type="VEuPathDB" id="PlasmoDB:POWCR01_100012700"/>
<reference evidence="2 3" key="1">
    <citation type="submission" date="2016-06" db="EMBL/GenBank/DDBJ databases">
        <authorList>
            <consortium name="Pathogen Informatics"/>
        </authorList>
    </citation>
    <scope>NUCLEOTIDE SEQUENCE [LARGE SCALE GENOMIC DNA]</scope>
    <source>
        <strain evidence="2">PowCR01</strain>
    </source>
</reference>
<dbReference type="VEuPathDB" id="PlasmoDB:PocGH01_10017500"/>
<evidence type="ECO:0000256" key="1">
    <source>
        <dbReference type="SAM" id="Phobius"/>
    </source>
</evidence>
<accession>A0A1C3KTD6</accession>
<evidence type="ECO:0000313" key="3">
    <source>
        <dbReference type="Proteomes" id="UP000243200"/>
    </source>
</evidence>
<proteinExistence type="predicted"/>
<dbReference type="EMBL" id="LT594514">
    <property type="protein sequence ID" value="SBT77427.1"/>
    <property type="molecule type" value="Genomic_DNA"/>
</dbReference>
<protein>
    <submittedName>
        <fullName evidence="2">Uncharacterized protein</fullName>
    </submittedName>
</protein>
<gene>
    <name evidence="2" type="primary">PowCR01_100012700</name>
    <name evidence="2" type="ORF">POWCR01_100012700</name>
</gene>
<keyword evidence="1" id="KW-0472">Membrane</keyword>
<keyword evidence="1" id="KW-1133">Transmembrane helix</keyword>
<feature type="transmembrane region" description="Helical" evidence="1">
    <location>
        <begin position="7"/>
        <end position="25"/>
    </location>
</feature>
<name>A0A1C3KTD6_PLAOA</name>
<evidence type="ECO:0000313" key="2">
    <source>
        <dbReference type="EMBL" id="SBT77427.1"/>
    </source>
</evidence>
<dbReference type="AlphaFoldDB" id="A0A1C3KTD6"/>
<dbReference type="OrthoDB" id="371538at2759"/>
<keyword evidence="1" id="KW-0812">Transmembrane</keyword>
<sequence length="155" mass="18137">MNVFHVINRFIATVGGVLLVAYEFSRIYKSYLNHGHIKTYMLDNPYIQFSTFILLSFAFLFLNIFSCTKNSHSNVLRGFLGCFLVTYALMFFMNQAHICSLYYERGSPKLRVAIYLCLFMFLYFCSLCIECYNSLSKKKIDKKKKKEQGSIKIEV</sequence>
<feature type="transmembrane region" description="Helical" evidence="1">
    <location>
        <begin position="113"/>
        <end position="135"/>
    </location>
</feature>